<dbReference type="InterPro" id="IPR011324">
    <property type="entry name" value="Cytotoxic_necrot_fac-like_cat"/>
</dbReference>
<dbReference type="GO" id="GO:0006935">
    <property type="term" value="P:chemotaxis"/>
    <property type="evidence" value="ECO:0007669"/>
    <property type="project" value="UniProtKB-KW"/>
</dbReference>
<keyword evidence="2" id="KW-0378">Hydrolase</keyword>
<evidence type="ECO:0008006" key="4">
    <source>
        <dbReference type="Google" id="ProtNLM"/>
    </source>
</evidence>
<protein>
    <recommendedName>
        <fullName evidence="4">Chemoreceptor glutamine deamidase CheD</fullName>
    </recommendedName>
</protein>
<dbReference type="PANTHER" id="PTHR35147:SF1">
    <property type="entry name" value="CHEMORECEPTOR GLUTAMINE DEAMIDASE CHED-RELATED"/>
    <property type="match status" value="1"/>
</dbReference>
<gene>
    <name evidence="3" type="ORF">LCGC14_0493290</name>
</gene>
<dbReference type="InterPro" id="IPR038592">
    <property type="entry name" value="CheD-like_sf"/>
</dbReference>
<organism evidence="3">
    <name type="scientific">marine sediment metagenome</name>
    <dbReference type="NCBI Taxonomy" id="412755"/>
    <lineage>
        <taxon>unclassified sequences</taxon>
        <taxon>metagenomes</taxon>
        <taxon>ecological metagenomes</taxon>
    </lineage>
</organism>
<dbReference type="CDD" id="cd16352">
    <property type="entry name" value="CheD"/>
    <property type="match status" value="1"/>
</dbReference>
<name>A0A0F9SB97_9ZZZZ</name>
<dbReference type="SUPFAM" id="SSF64438">
    <property type="entry name" value="CNF1/YfiH-like putative cysteine hydrolases"/>
    <property type="match status" value="1"/>
</dbReference>
<dbReference type="Gene3D" id="3.30.1330.200">
    <property type="match status" value="1"/>
</dbReference>
<evidence type="ECO:0000313" key="3">
    <source>
        <dbReference type="EMBL" id="KKN64284.1"/>
    </source>
</evidence>
<sequence>MNDHKTFGKAEKIYNDGEIPLVIGHYVICNHRNKAQNLHPKITIHGLGSCIALILFDKTNKVGGMSHILLPKANPNKKITYPHKYADLSVQHLVRDLIDHGANKKNIKAILVGGSKIFEFDENIIGLDNATATKEELNKLQIEIVKEHLGGIKGRSVVFDSRDFSVKVKKIGEEHFIKL</sequence>
<reference evidence="3" key="1">
    <citation type="journal article" date="2015" name="Nature">
        <title>Complex archaea that bridge the gap between prokaryotes and eukaryotes.</title>
        <authorList>
            <person name="Spang A."/>
            <person name="Saw J.H."/>
            <person name="Jorgensen S.L."/>
            <person name="Zaremba-Niedzwiedzka K."/>
            <person name="Martijn J."/>
            <person name="Lind A.E."/>
            <person name="van Eijk R."/>
            <person name="Schleper C."/>
            <person name="Guy L."/>
            <person name="Ettema T.J."/>
        </authorList>
    </citation>
    <scope>NUCLEOTIDE SEQUENCE</scope>
</reference>
<accession>A0A0F9SB97</accession>
<dbReference type="EMBL" id="LAZR01000561">
    <property type="protein sequence ID" value="KKN64284.1"/>
    <property type="molecule type" value="Genomic_DNA"/>
</dbReference>
<dbReference type="InterPro" id="IPR005659">
    <property type="entry name" value="Chemorcpt_Glu_NH3ase_CheD"/>
</dbReference>
<dbReference type="Pfam" id="PF03975">
    <property type="entry name" value="CheD"/>
    <property type="match status" value="1"/>
</dbReference>
<dbReference type="PANTHER" id="PTHR35147">
    <property type="entry name" value="CHEMORECEPTOR GLUTAMINE DEAMIDASE CHED-RELATED"/>
    <property type="match status" value="1"/>
</dbReference>
<evidence type="ECO:0000256" key="1">
    <source>
        <dbReference type="ARBA" id="ARBA00022500"/>
    </source>
</evidence>
<comment type="caution">
    <text evidence="3">The sequence shown here is derived from an EMBL/GenBank/DDBJ whole genome shotgun (WGS) entry which is preliminary data.</text>
</comment>
<dbReference type="AlphaFoldDB" id="A0A0F9SB97"/>
<proteinExistence type="inferred from homology"/>
<dbReference type="GO" id="GO:0050568">
    <property type="term" value="F:protein-glutamine glutaminase activity"/>
    <property type="evidence" value="ECO:0007669"/>
    <property type="project" value="InterPro"/>
</dbReference>
<keyword evidence="1" id="KW-0145">Chemotaxis</keyword>
<evidence type="ECO:0000256" key="2">
    <source>
        <dbReference type="ARBA" id="ARBA00022801"/>
    </source>
</evidence>
<dbReference type="HAMAP" id="MF_01440">
    <property type="entry name" value="CheD"/>
    <property type="match status" value="1"/>
</dbReference>